<dbReference type="Proteomes" id="UP000030706">
    <property type="component" value="Unassembled WGS sequence"/>
</dbReference>
<evidence type="ECO:0000313" key="1">
    <source>
        <dbReference type="EMBL" id="KEQ83383.1"/>
    </source>
</evidence>
<protein>
    <submittedName>
        <fullName evidence="1">Uncharacterized protein</fullName>
    </submittedName>
</protein>
<sequence length="198" mass="23758">MNSVFLRTLGISRPLLWPPSLSRCFSLSHPHHVSKAQYDLLRLDPKALRDYIDRSRHAHDLRYHSDPVFRAKKLNTAKAWRDKYKQGQRYRFSQLLRHWIRRLPWFRDELPWKTYRPVCYDRSTEHYCTGCAWTRRGGNRVWWKSTDNDSYLCHACRIPVNPDWNDIMPEGYADIKCLKDLKARKEQLEAEAHSTKDS</sequence>
<name>A0A074XD95_AURPU</name>
<dbReference type="RefSeq" id="XP_029759570.1">
    <property type="nucleotide sequence ID" value="XM_029900766.1"/>
</dbReference>
<organism evidence="1 2">
    <name type="scientific">Aureobasidium pullulans EXF-150</name>
    <dbReference type="NCBI Taxonomy" id="1043002"/>
    <lineage>
        <taxon>Eukaryota</taxon>
        <taxon>Fungi</taxon>
        <taxon>Dikarya</taxon>
        <taxon>Ascomycota</taxon>
        <taxon>Pezizomycotina</taxon>
        <taxon>Dothideomycetes</taxon>
        <taxon>Dothideomycetidae</taxon>
        <taxon>Dothideales</taxon>
        <taxon>Saccotheciaceae</taxon>
        <taxon>Aureobasidium</taxon>
    </lineage>
</organism>
<dbReference type="HOGENOM" id="CLU_096851_0_0_1"/>
<dbReference type="GeneID" id="40743072"/>
<gene>
    <name evidence="1" type="ORF">M438DRAFT_275151</name>
</gene>
<dbReference type="AlphaFoldDB" id="A0A074XD95"/>
<proteinExistence type="predicted"/>
<keyword evidence="2" id="KW-1185">Reference proteome</keyword>
<dbReference type="EMBL" id="KL584984">
    <property type="protein sequence ID" value="KEQ83383.1"/>
    <property type="molecule type" value="Genomic_DNA"/>
</dbReference>
<accession>A0A074XD95</accession>
<reference evidence="1 2" key="1">
    <citation type="journal article" date="2014" name="BMC Genomics">
        <title>Genome sequencing of four Aureobasidium pullulans varieties: biotechnological potential, stress tolerance, and description of new species.</title>
        <authorList>
            <person name="Gostin Ar C."/>
            <person name="Ohm R.A."/>
            <person name="Kogej T."/>
            <person name="Sonjak S."/>
            <person name="Turk M."/>
            <person name="Zajc J."/>
            <person name="Zalar P."/>
            <person name="Grube M."/>
            <person name="Sun H."/>
            <person name="Han J."/>
            <person name="Sharma A."/>
            <person name="Chiniquy J."/>
            <person name="Ngan C.Y."/>
            <person name="Lipzen A."/>
            <person name="Barry K."/>
            <person name="Grigoriev I.V."/>
            <person name="Gunde-Cimerman N."/>
        </authorList>
    </citation>
    <scope>NUCLEOTIDE SEQUENCE [LARGE SCALE GENOMIC DNA]</scope>
    <source>
        <strain evidence="1 2">EXF-150</strain>
    </source>
</reference>
<evidence type="ECO:0000313" key="2">
    <source>
        <dbReference type="Proteomes" id="UP000030706"/>
    </source>
</evidence>